<accession>A0A0G3BET8</accession>
<organism evidence="2 3">
    <name type="scientific">Caldimonas brevitalea</name>
    <dbReference type="NCBI Taxonomy" id="413882"/>
    <lineage>
        <taxon>Bacteria</taxon>
        <taxon>Pseudomonadati</taxon>
        <taxon>Pseudomonadota</taxon>
        <taxon>Betaproteobacteria</taxon>
        <taxon>Burkholderiales</taxon>
        <taxon>Sphaerotilaceae</taxon>
        <taxon>Caldimonas</taxon>
    </lineage>
</organism>
<sequence length="415" mass="46421">MSHLPVRRLPALQLTVAAASVLVAFGASADPNPYYLRAKQAFTRESNVYRNVESAEKSDTSSASTLSVGLDQPIGRQRLLADAYVKHTNYHDESHLDNTGYGLNVRAALETVNRLSGGLNYSTSRGLASFESGTATSRVTEKNMVSQQMLGGQARLGMASLWVLETGYTWREQEYSAQAFQPQEQESHMFNVGARYRPTDLISFGVAVRHTDGRIPNFRPGVEDKYDRDDLDFTVSWRPNGLSNFDARLSRTRTDHELVDARDFKGFTGSLAYRYRPTGKLSFNAAFVRETDDETGAFTIPGLPEEFGDAQLPVQNTTQINSYRFGIGYQATAKIRLNLGLRQSRRKLEESFPTGQSGRDRTNVAGLGLDYNISRNWLAGCNYNWEKRRVSSDNRNFSFPYKAESVGCMAQFALQ</sequence>
<dbReference type="OrthoDB" id="9149087at2"/>
<dbReference type="AlphaFoldDB" id="A0A0G3BET8"/>
<dbReference type="SUPFAM" id="SSF56935">
    <property type="entry name" value="Porins"/>
    <property type="match status" value="2"/>
</dbReference>
<dbReference type="PATRIC" id="fig|413882.6.peg.1307"/>
<evidence type="ECO:0000313" key="2">
    <source>
        <dbReference type="EMBL" id="AKJ27934.1"/>
    </source>
</evidence>
<reference evidence="2 3" key="1">
    <citation type="submission" date="2015-05" db="EMBL/GenBank/DDBJ databases">
        <authorList>
            <person name="Tang B."/>
            <person name="Yu Y."/>
        </authorList>
    </citation>
    <scope>NUCLEOTIDE SEQUENCE [LARGE SCALE GENOMIC DNA]</scope>
    <source>
        <strain evidence="2 3">DSM 7029</strain>
    </source>
</reference>
<dbReference type="STRING" id="413882.AAW51_1243"/>
<dbReference type="Proteomes" id="UP000035352">
    <property type="component" value="Chromosome"/>
</dbReference>
<dbReference type="KEGG" id="pbh:AAW51_1243"/>
<keyword evidence="3" id="KW-1185">Reference proteome</keyword>
<proteinExistence type="predicted"/>
<evidence type="ECO:0008006" key="4">
    <source>
        <dbReference type="Google" id="ProtNLM"/>
    </source>
</evidence>
<gene>
    <name evidence="2" type="ORF">AAW51_1243</name>
</gene>
<protein>
    <recommendedName>
        <fullName evidence="4">Beta-barrel porin 2</fullName>
    </recommendedName>
</protein>
<dbReference type="RefSeq" id="WP_047193912.1">
    <property type="nucleotide sequence ID" value="NZ_CP011371.1"/>
</dbReference>
<evidence type="ECO:0000313" key="3">
    <source>
        <dbReference type="Proteomes" id="UP000035352"/>
    </source>
</evidence>
<dbReference type="EMBL" id="CP011371">
    <property type="protein sequence ID" value="AKJ27934.1"/>
    <property type="molecule type" value="Genomic_DNA"/>
</dbReference>
<feature type="signal peptide" evidence="1">
    <location>
        <begin position="1"/>
        <end position="29"/>
    </location>
</feature>
<keyword evidence="1" id="KW-0732">Signal</keyword>
<feature type="chain" id="PRO_5002551483" description="Beta-barrel porin 2" evidence="1">
    <location>
        <begin position="30"/>
        <end position="415"/>
    </location>
</feature>
<dbReference type="Gene3D" id="2.40.160.60">
    <property type="entry name" value="Outer membrane protein transport protein (OMPP1/FadL/TodX)"/>
    <property type="match status" value="1"/>
</dbReference>
<evidence type="ECO:0000256" key="1">
    <source>
        <dbReference type="SAM" id="SignalP"/>
    </source>
</evidence>
<name>A0A0G3BET8_9BURK</name>